<feature type="non-terminal residue" evidence="2">
    <location>
        <position position="1"/>
    </location>
</feature>
<evidence type="ECO:0000313" key="3">
    <source>
        <dbReference type="Proteomes" id="UP000594638"/>
    </source>
</evidence>
<reference evidence="2 3" key="1">
    <citation type="submission" date="2019-12" db="EMBL/GenBank/DDBJ databases">
        <authorList>
            <person name="Alioto T."/>
            <person name="Alioto T."/>
            <person name="Gomez Garrido J."/>
        </authorList>
    </citation>
    <scope>NUCLEOTIDE SEQUENCE [LARGE SCALE GENOMIC DNA]</scope>
</reference>
<sequence length="56" mass="5816">RSGGPDKCNCAGEKHESPDLCTNETKDPRAEAPELESIAASPMPFPDAKGAMSPSS</sequence>
<organism evidence="2 3">
    <name type="scientific">Olea europaea subsp. europaea</name>
    <dbReference type="NCBI Taxonomy" id="158383"/>
    <lineage>
        <taxon>Eukaryota</taxon>
        <taxon>Viridiplantae</taxon>
        <taxon>Streptophyta</taxon>
        <taxon>Embryophyta</taxon>
        <taxon>Tracheophyta</taxon>
        <taxon>Spermatophyta</taxon>
        <taxon>Magnoliopsida</taxon>
        <taxon>eudicotyledons</taxon>
        <taxon>Gunneridae</taxon>
        <taxon>Pentapetalae</taxon>
        <taxon>asterids</taxon>
        <taxon>lamiids</taxon>
        <taxon>Lamiales</taxon>
        <taxon>Oleaceae</taxon>
        <taxon>Oleeae</taxon>
        <taxon>Olea</taxon>
    </lineage>
</organism>
<dbReference type="Gramene" id="OE9A091583T1">
    <property type="protein sequence ID" value="OE9A091583C1"/>
    <property type="gene ID" value="OE9A091583"/>
</dbReference>
<evidence type="ECO:0000313" key="2">
    <source>
        <dbReference type="EMBL" id="CAA3030377.1"/>
    </source>
</evidence>
<dbReference type="AlphaFoldDB" id="A0A8S0VEG2"/>
<proteinExistence type="predicted"/>
<accession>A0A8S0VEG2</accession>
<comment type="caution">
    <text evidence="2">The sequence shown here is derived from an EMBL/GenBank/DDBJ whole genome shotgun (WGS) entry which is preliminary data.</text>
</comment>
<feature type="region of interest" description="Disordered" evidence="1">
    <location>
        <begin position="1"/>
        <end position="56"/>
    </location>
</feature>
<dbReference type="Proteomes" id="UP000594638">
    <property type="component" value="Unassembled WGS sequence"/>
</dbReference>
<keyword evidence="3" id="KW-1185">Reference proteome</keyword>
<feature type="compositionally biased region" description="Basic and acidic residues" evidence="1">
    <location>
        <begin position="12"/>
        <end position="32"/>
    </location>
</feature>
<protein>
    <submittedName>
        <fullName evidence="2">Uncharacterized protein</fullName>
    </submittedName>
</protein>
<dbReference type="EMBL" id="CACTIH010009368">
    <property type="protein sequence ID" value="CAA3030377.1"/>
    <property type="molecule type" value="Genomic_DNA"/>
</dbReference>
<gene>
    <name evidence="2" type="ORF">OLEA9_A091583</name>
</gene>
<name>A0A8S0VEG2_OLEEU</name>
<evidence type="ECO:0000256" key="1">
    <source>
        <dbReference type="SAM" id="MobiDB-lite"/>
    </source>
</evidence>